<dbReference type="eggNOG" id="KOG0865">
    <property type="taxonomic scope" value="Eukaryota"/>
</dbReference>
<dbReference type="SUPFAM" id="SSF50891">
    <property type="entry name" value="Cyclophilin-like"/>
    <property type="match status" value="1"/>
</dbReference>
<dbReference type="PANTHER" id="PTHR47724">
    <property type="entry name" value="PEPTIDYL-PROLYL CIS-TRANS ISOMERASE CYP26-2, CHLOROPLASTIC"/>
    <property type="match status" value="1"/>
</dbReference>
<dbReference type="Gene3D" id="2.40.100.10">
    <property type="entry name" value="Cyclophilin-like"/>
    <property type="match status" value="1"/>
</dbReference>
<organism evidence="1">
    <name type="scientific">Zea mays</name>
    <name type="common">Maize</name>
    <dbReference type="NCBI Taxonomy" id="4577"/>
    <lineage>
        <taxon>Eukaryota</taxon>
        <taxon>Viridiplantae</taxon>
        <taxon>Streptophyta</taxon>
        <taxon>Embryophyta</taxon>
        <taxon>Tracheophyta</taxon>
        <taxon>Spermatophyta</taxon>
        <taxon>Magnoliopsida</taxon>
        <taxon>Liliopsida</taxon>
        <taxon>Poales</taxon>
        <taxon>Poaceae</taxon>
        <taxon>PACMAD clade</taxon>
        <taxon>Panicoideae</taxon>
        <taxon>Andropogonodae</taxon>
        <taxon>Andropogoneae</taxon>
        <taxon>Tripsacinae</taxon>
        <taxon>Zea</taxon>
    </lineage>
</organism>
<dbReference type="InParanoid" id="K7U033"/>
<keyword evidence="1" id="KW-0413">Isomerase</keyword>
<name>K7U033_MAIZE</name>
<evidence type="ECO:0000313" key="1">
    <source>
        <dbReference type="EMBL" id="AQK41149.1"/>
    </source>
</evidence>
<dbReference type="ExpressionAtlas" id="K7U033">
    <property type="expression patterns" value="baseline and differential"/>
</dbReference>
<dbReference type="InterPro" id="IPR044185">
    <property type="entry name" value="CYP26-2-like"/>
</dbReference>
<dbReference type="STRING" id="4577.K7U033"/>
<dbReference type="GO" id="GO:0016853">
    <property type="term" value="F:isomerase activity"/>
    <property type="evidence" value="ECO:0007669"/>
    <property type="project" value="UniProtKB-KW"/>
</dbReference>
<dbReference type="SMR" id="K7U033"/>
<gene>
    <name evidence="1" type="ORF">ZEAMMB73_Zm00001d024417</name>
</gene>
<sequence>MARRWRCMRTCRRSCHRRTAVGASIAIVATPALLAISSASSKVREAEAEVAAAVTSCLAELPVTVKAFLDVSIGGESAGRITVGLFGGATRFLSLVTGMGYRRKEFMKVVPGYVQHGGVVSYSAVPAVTERLAAEAEAVRTRCGAEAAERSNRELFQLKPGLIK</sequence>
<reference evidence="1" key="1">
    <citation type="submission" date="2015-12" db="EMBL/GenBank/DDBJ databases">
        <title>Update maize B73 reference genome by single molecule sequencing technologies.</title>
        <authorList>
            <consortium name="Maize Genome Sequencing Project"/>
            <person name="Ware D."/>
        </authorList>
    </citation>
    <scope>NUCLEOTIDE SEQUENCE</scope>
    <source>
        <tissue evidence="1">Seedling</tissue>
    </source>
</reference>
<dbReference type="EMBL" id="CM000786">
    <property type="protein sequence ID" value="AQK41149.1"/>
    <property type="molecule type" value="Genomic_DNA"/>
</dbReference>
<dbReference type="InterPro" id="IPR029000">
    <property type="entry name" value="Cyclophilin-like_dom_sf"/>
</dbReference>
<dbReference type="HOGENOM" id="CLU_1621425_0_0_1"/>
<dbReference type="PaxDb" id="4577-GRMZM2G453347_P01"/>
<dbReference type="AlphaFoldDB" id="K7U033"/>
<dbReference type="PANTHER" id="PTHR47724:SF1">
    <property type="entry name" value="PEPTIDYL-PROLYL CIS-TRANS ISOMERASE CYP26-2, CHLOROPLASTIC"/>
    <property type="match status" value="1"/>
</dbReference>
<protein>
    <submittedName>
        <fullName evidence="1">Putative peptidyl-prolyl cis-trans isomerase family protein</fullName>
    </submittedName>
</protein>
<accession>K7U033</accession>
<proteinExistence type="predicted"/>